<sequence>MLRRQLSFSGAVMSRGRGDRCTRLMSGFSSYSEQRLRASLGIIRRVHVQTNRYSSHGPVGRGTPVVLSGEAGVTASAAPWECLVRLVTGLPLPEQRGFSLRTTVASAVVDAAGVDAALPEIRELWMSAYHPVFCCAAECHHHSATATAAAECGVDARRQQSRLLPEEAVELPLFVQALGHLAAALQRSSIKKSEAAAAAAATGIGGSAAAGRLVEVHEWLAELQALLLLIGQHHLRFLIPATCLPAVPLMAASPVPEPRPADGDSGASDRSERDSRALETSRETQPCGDVLVKRNTDEVMANHTSAPPAVVKGNAPGAPRLRRLSRRDHEHLEHMAPPLPVEELLRVVVLVEAARTILDVAHPPPLASRVRAEVYSVLLSVVGASEQLPSTALASLTTCLARCVDSYATCQQLSAAACASPALFGVLGKYSVGDDVPAFHECVADADCAALPSLLRRVSLDGAACATGAFFTVSPSPMERHEAVQLERLRGGLSIFQRPAAVLHHLRVLASVVQRRLAKALYDAETGRNAHKLHQGARSCGASGAVASVSSTGAARVAKEARMEAGMLGMLTLEQRKARTATATRGREPTTTAQPRRKRRTVAEISAAAERERAGESNSSADGRTKAPSPHVPWGRASSHSSTSCVSPHHPDVCQAVGSATCDPTQVSFTDLAEVCSAMAAIGFRGDDTAAEEPMWRHAVEFACAEIATVADARDSADMESRGDDGDAAGVAAAREAVIRQTLLDARDVCFALDRIGYARGYDRVMAALVRCGFLREPIAAPSAGRRAMKNIPS</sequence>
<feature type="compositionally biased region" description="Low complexity" evidence="1">
    <location>
        <begin position="580"/>
        <end position="593"/>
    </location>
</feature>
<evidence type="ECO:0000313" key="2">
    <source>
        <dbReference type="EMBL" id="KAG5476692.1"/>
    </source>
</evidence>
<dbReference type="RefSeq" id="XP_067692158.1">
    <property type="nucleotide sequence ID" value="XM_067835592.1"/>
</dbReference>
<dbReference type="KEGG" id="lenr:94171102"/>
<comment type="caution">
    <text evidence="2">The sequence shown here is derived from an EMBL/GenBank/DDBJ whole genome shotgun (WGS) entry which is preliminary data.</text>
</comment>
<proteinExistence type="predicted"/>
<dbReference type="EMBL" id="JAFHKP010000026">
    <property type="protein sequence ID" value="KAG5476692.1"/>
    <property type="molecule type" value="Genomic_DNA"/>
</dbReference>
<feature type="region of interest" description="Disordered" evidence="1">
    <location>
        <begin position="254"/>
        <end position="289"/>
    </location>
</feature>
<accession>A0A836KKV0</accession>
<organism evidence="2 3">
    <name type="scientific">Leishmania enriettii</name>
    <dbReference type="NCBI Taxonomy" id="5663"/>
    <lineage>
        <taxon>Eukaryota</taxon>
        <taxon>Discoba</taxon>
        <taxon>Euglenozoa</taxon>
        <taxon>Kinetoplastea</taxon>
        <taxon>Metakinetoplastina</taxon>
        <taxon>Trypanosomatida</taxon>
        <taxon>Trypanosomatidae</taxon>
        <taxon>Leishmaniinae</taxon>
        <taxon>Leishmania</taxon>
    </lineage>
</organism>
<feature type="compositionally biased region" description="Low complexity" evidence="1">
    <location>
        <begin position="638"/>
        <end position="648"/>
    </location>
</feature>
<feature type="compositionally biased region" description="Basic and acidic residues" evidence="1">
    <location>
        <begin position="259"/>
        <end position="282"/>
    </location>
</feature>
<protein>
    <submittedName>
        <fullName evidence="2">Uncharacterized protein</fullName>
    </submittedName>
</protein>
<gene>
    <name evidence="2" type="ORF">CUR178_03865</name>
</gene>
<dbReference type="OrthoDB" id="273889at2759"/>
<keyword evidence="3" id="KW-1185">Reference proteome</keyword>
<evidence type="ECO:0000313" key="3">
    <source>
        <dbReference type="Proteomes" id="UP000674179"/>
    </source>
</evidence>
<dbReference type="Proteomes" id="UP000674179">
    <property type="component" value="Chromosome 26"/>
</dbReference>
<feature type="region of interest" description="Disordered" evidence="1">
    <location>
        <begin position="577"/>
        <end position="649"/>
    </location>
</feature>
<evidence type="ECO:0000256" key="1">
    <source>
        <dbReference type="SAM" id="MobiDB-lite"/>
    </source>
</evidence>
<dbReference type="GeneID" id="94171102"/>
<reference evidence="2 3" key="1">
    <citation type="submission" date="2021-02" db="EMBL/GenBank/DDBJ databases">
        <title>Leishmania (Mundinia) enrietti genome sequencing and assembly.</title>
        <authorList>
            <person name="Almutairi H."/>
            <person name="Gatherer D."/>
        </authorList>
    </citation>
    <scope>NUCLEOTIDE SEQUENCE [LARGE SCALE GENOMIC DNA]</scope>
    <source>
        <strain evidence="2">CUR178</strain>
    </source>
</reference>
<dbReference type="AlphaFoldDB" id="A0A836KKV0"/>
<name>A0A836KKV0_LEIEN</name>